<keyword evidence="5 8" id="KW-0812">Transmembrane</keyword>
<dbReference type="RefSeq" id="WP_380940760.1">
    <property type="nucleotide sequence ID" value="NZ_JBHUFC010000003.1"/>
</dbReference>
<feature type="transmembrane region" description="Helical" evidence="8">
    <location>
        <begin position="230"/>
        <end position="251"/>
    </location>
</feature>
<dbReference type="InterPro" id="IPR052017">
    <property type="entry name" value="TSUP"/>
</dbReference>
<evidence type="ECO:0000256" key="7">
    <source>
        <dbReference type="ARBA" id="ARBA00023136"/>
    </source>
</evidence>
<protein>
    <recommendedName>
        <fullName evidence="8">Probable membrane transporter protein</fullName>
    </recommendedName>
</protein>
<keyword evidence="3" id="KW-0813">Transport</keyword>
<feature type="transmembrane region" description="Helical" evidence="8">
    <location>
        <begin position="148"/>
        <end position="168"/>
    </location>
</feature>
<dbReference type="InterPro" id="IPR002781">
    <property type="entry name" value="TM_pro_TauE-like"/>
</dbReference>
<feature type="transmembrane region" description="Helical" evidence="8">
    <location>
        <begin position="180"/>
        <end position="199"/>
    </location>
</feature>
<keyword evidence="10" id="KW-1185">Reference proteome</keyword>
<proteinExistence type="inferred from homology"/>
<dbReference type="Proteomes" id="UP001597283">
    <property type="component" value="Unassembled WGS sequence"/>
</dbReference>
<keyword evidence="6 8" id="KW-1133">Transmembrane helix</keyword>
<dbReference type="Pfam" id="PF01925">
    <property type="entry name" value="TauE"/>
    <property type="match status" value="1"/>
</dbReference>
<evidence type="ECO:0000256" key="1">
    <source>
        <dbReference type="ARBA" id="ARBA00004651"/>
    </source>
</evidence>
<dbReference type="PANTHER" id="PTHR30269:SF0">
    <property type="entry name" value="MEMBRANE TRANSPORTER PROTEIN YFCA-RELATED"/>
    <property type="match status" value="1"/>
</dbReference>
<feature type="transmembrane region" description="Helical" evidence="8">
    <location>
        <begin position="74"/>
        <end position="96"/>
    </location>
</feature>
<reference evidence="10" key="1">
    <citation type="journal article" date="2019" name="Int. J. Syst. Evol. Microbiol.">
        <title>The Global Catalogue of Microorganisms (GCM) 10K type strain sequencing project: providing services to taxonomists for standard genome sequencing and annotation.</title>
        <authorList>
            <consortium name="The Broad Institute Genomics Platform"/>
            <consortium name="The Broad Institute Genome Sequencing Center for Infectious Disease"/>
            <person name="Wu L."/>
            <person name="Ma J."/>
        </authorList>
    </citation>
    <scope>NUCLEOTIDE SEQUENCE [LARGE SCALE GENOMIC DNA]</scope>
    <source>
        <strain evidence="10">Q85</strain>
    </source>
</reference>
<evidence type="ECO:0000256" key="8">
    <source>
        <dbReference type="RuleBase" id="RU363041"/>
    </source>
</evidence>
<evidence type="ECO:0000313" key="10">
    <source>
        <dbReference type="Proteomes" id="UP001597283"/>
    </source>
</evidence>
<accession>A0ABW4NHN0</accession>
<evidence type="ECO:0000256" key="3">
    <source>
        <dbReference type="ARBA" id="ARBA00022448"/>
    </source>
</evidence>
<gene>
    <name evidence="9" type="ORF">ACFSC3_12410</name>
</gene>
<feature type="transmembrane region" description="Helical" evidence="8">
    <location>
        <begin position="205"/>
        <end position="223"/>
    </location>
</feature>
<name>A0ABW4NHN0_9SPHN</name>
<evidence type="ECO:0000256" key="4">
    <source>
        <dbReference type="ARBA" id="ARBA00022475"/>
    </source>
</evidence>
<evidence type="ECO:0000313" key="9">
    <source>
        <dbReference type="EMBL" id="MFD1788375.1"/>
    </source>
</evidence>
<keyword evidence="7 8" id="KW-0472">Membrane</keyword>
<evidence type="ECO:0000256" key="6">
    <source>
        <dbReference type="ARBA" id="ARBA00022989"/>
    </source>
</evidence>
<keyword evidence="4 8" id="KW-1003">Cell membrane</keyword>
<dbReference type="PANTHER" id="PTHR30269">
    <property type="entry name" value="TRANSMEMBRANE PROTEIN YFCA"/>
    <property type="match status" value="1"/>
</dbReference>
<evidence type="ECO:0000256" key="5">
    <source>
        <dbReference type="ARBA" id="ARBA00022692"/>
    </source>
</evidence>
<dbReference type="EMBL" id="JBHUFC010000003">
    <property type="protein sequence ID" value="MFD1788375.1"/>
    <property type="molecule type" value="Genomic_DNA"/>
</dbReference>
<feature type="transmembrane region" description="Helical" evidence="8">
    <location>
        <begin position="108"/>
        <end position="128"/>
    </location>
</feature>
<organism evidence="9 10">
    <name type="scientific">Sphingomonas floccifaciens</name>
    <dbReference type="NCBI Taxonomy" id="1844115"/>
    <lineage>
        <taxon>Bacteria</taxon>
        <taxon>Pseudomonadati</taxon>
        <taxon>Pseudomonadota</taxon>
        <taxon>Alphaproteobacteria</taxon>
        <taxon>Sphingomonadales</taxon>
        <taxon>Sphingomonadaceae</taxon>
        <taxon>Sphingomonas</taxon>
    </lineage>
</organism>
<sequence length="252" mass="26000">MSTIAPYLLPFAAGCVGGAMNALAGGGTFATLPSLIALGLPANIANATSNVALLPGAGASAFAYRTELGPLGGVGWRTLALITFMGGLAGSALLVITPSRAFDLIIPWLLLFAFLVMLFGKAAAGWLHARVTIGPRTLVVAQTFLGVYGGYFGGGVGLITTAVYGLLANITPRAMFAPRTLMLAVANFAAAFVFVWFGMVRWTAALPMLVGGILGGWLGAAIGKRLSPRAVRIWTLTVTGATTAVFFWRAYG</sequence>
<evidence type="ECO:0000256" key="2">
    <source>
        <dbReference type="ARBA" id="ARBA00009142"/>
    </source>
</evidence>
<comment type="subcellular location">
    <subcellularLocation>
        <location evidence="1 8">Cell membrane</location>
        <topology evidence="1 8">Multi-pass membrane protein</topology>
    </subcellularLocation>
</comment>
<comment type="caution">
    <text evidence="9">The sequence shown here is derived from an EMBL/GenBank/DDBJ whole genome shotgun (WGS) entry which is preliminary data.</text>
</comment>
<comment type="similarity">
    <text evidence="2 8">Belongs to the 4-toluene sulfonate uptake permease (TSUP) (TC 2.A.102) family.</text>
</comment>